<dbReference type="Pfam" id="PF00174">
    <property type="entry name" value="Oxidored_molyb"/>
    <property type="match status" value="1"/>
</dbReference>
<dbReference type="InterPro" id="IPR014756">
    <property type="entry name" value="Ig_E-set"/>
</dbReference>
<dbReference type="PRINTS" id="PR00407">
    <property type="entry name" value="EUMOPTERIN"/>
</dbReference>
<dbReference type="Gene3D" id="3.90.420.10">
    <property type="entry name" value="Oxidoreductase, molybdopterin-binding domain"/>
    <property type="match status" value="1"/>
</dbReference>
<evidence type="ECO:0000256" key="4">
    <source>
        <dbReference type="ARBA" id="ARBA00023002"/>
    </source>
</evidence>
<gene>
    <name evidence="7" type="ORF">TrVE_jg7452</name>
</gene>
<dbReference type="PANTHER" id="PTHR19372">
    <property type="entry name" value="SULFITE REDUCTASE"/>
    <property type="match status" value="1"/>
</dbReference>
<dbReference type="GO" id="GO:0005739">
    <property type="term" value="C:mitochondrion"/>
    <property type="evidence" value="ECO:0007669"/>
    <property type="project" value="TreeGrafter"/>
</dbReference>
<dbReference type="EMBL" id="BRXX01000316">
    <property type="protein sequence ID" value="GMI04370.1"/>
    <property type="molecule type" value="Genomic_DNA"/>
</dbReference>
<dbReference type="InterPro" id="IPR036400">
    <property type="entry name" value="Cyt_B5-like_heme/steroid_sf"/>
</dbReference>
<dbReference type="Gene3D" id="3.10.120.10">
    <property type="entry name" value="Cytochrome b5-like heme/steroid binding domain"/>
    <property type="match status" value="1"/>
</dbReference>
<dbReference type="GO" id="GO:0020037">
    <property type="term" value="F:heme binding"/>
    <property type="evidence" value="ECO:0007669"/>
    <property type="project" value="TreeGrafter"/>
</dbReference>
<dbReference type="InterPro" id="IPR000572">
    <property type="entry name" value="OxRdtase_Mopterin-bd_dom"/>
</dbReference>
<dbReference type="SUPFAM" id="SSF56524">
    <property type="entry name" value="Oxidoreductase molybdopterin-binding domain"/>
    <property type="match status" value="1"/>
</dbReference>
<dbReference type="GO" id="GO:0006790">
    <property type="term" value="P:sulfur compound metabolic process"/>
    <property type="evidence" value="ECO:0007669"/>
    <property type="project" value="TreeGrafter"/>
</dbReference>
<evidence type="ECO:0000256" key="2">
    <source>
        <dbReference type="ARBA" id="ARBA00022505"/>
    </source>
</evidence>
<feature type="compositionally biased region" description="Polar residues" evidence="5">
    <location>
        <begin position="51"/>
        <end position="61"/>
    </location>
</feature>
<dbReference type="GO" id="GO:0043546">
    <property type="term" value="F:molybdopterin cofactor binding"/>
    <property type="evidence" value="ECO:0007669"/>
    <property type="project" value="TreeGrafter"/>
</dbReference>
<name>A0A9W7C7D2_9STRA</name>
<keyword evidence="8" id="KW-1185">Reference proteome</keyword>
<dbReference type="GO" id="GO:0030151">
    <property type="term" value="F:molybdenum ion binding"/>
    <property type="evidence" value="ECO:0007669"/>
    <property type="project" value="InterPro"/>
</dbReference>
<evidence type="ECO:0000256" key="5">
    <source>
        <dbReference type="SAM" id="MobiDB-lite"/>
    </source>
</evidence>
<dbReference type="AlphaFoldDB" id="A0A9W7C7D2"/>
<evidence type="ECO:0000313" key="7">
    <source>
        <dbReference type="EMBL" id="GMI04370.1"/>
    </source>
</evidence>
<dbReference type="PROSITE" id="PS50255">
    <property type="entry name" value="CYTOCHROME_B5_2"/>
    <property type="match status" value="1"/>
</dbReference>
<dbReference type="Gene3D" id="2.60.40.650">
    <property type="match status" value="1"/>
</dbReference>
<dbReference type="Proteomes" id="UP001165160">
    <property type="component" value="Unassembled WGS sequence"/>
</dbReference>
<dbReference type="Pfam" id="PF03404">
    <property type="entry name" value="Mo-co_dimer"/>
    <property type="match status" value="1"/>
</dbReference>
<keyword evidence="2" id="KW-0500">Molybdenum</keyword>
<dbReference type="SUPFAM" id="SSF81296">
    <property type="entry name" value="E set domains"/>
    <property type="match status" value="1"/>
</dbReference>
<dbReference type="GO" id="GO:0008482">
    <property type="term" value="F:sulfite oxidase activity"/>
    <property type="evidence" value="ECO:0007669"/>
    <property type="project" value="TreeGrafter"/>
</dbReference>
<protein>
    <recommendedName>
        <fullName evidence="6">Cytochrome b5 heme-binding domain-containing protein</fullName>
    </recommendedName>
</protein>
<comment type="cofactor">
    <cofactor evidence="1">
        <name>Mo-molybdopterin</name>
        <dbReference type="ChEBI" id="CHEBI:71302"/>
    </cofactor>
</comment>
<feature type="region of interest" description="Disordered" evidence="5">
    <location>
        <begin position="51"/>
        <end position="80"/>
    </location>
</feature>
<evidence type="ECO:0000259" key="6">
    <source>
        <dbReference type="PROSITE" id="PS50255"/>
    </source>
</evidence>
<dbReference type="InterPro" id="IPR036374">
    <property type="entry name" value="OxRdtase_Mopterin-bd_sf"/>
</dbReference>
<dbReference type="Pfam" id="PF00173">
    <property type="entry name" value="Cyt-b5"/>
    <property type="match status" value="1"/>
</dbReference>
<dbReference type="InterPro" id="IPR001199">
    <property type="entry name" value="Cyt_B5-like_heme/steroid-bd"/>
</dbReference>
<proteinExistence type="predicted"/>
<reference evidence="8" key="1">
    <citation type="journal article" date="2023" name="Commun. Biol.">
        <title>Genome analysis of Parmales, the sister group of diatoms, reveals the evolutionary specialization of diatoms from phago-mixotrophs to photoautotrophs.</title>
        <authorList>
            <person name="Ban H."/>
            <person name="Sato S."/>
            <person name="Yoshikawa S."/>
            <person name="Yamada K."/>
            <person name="Nakamura Y."/>
            <person name="Ichinomiya M."/>
            <person name="Sato N."/>
            <person name="Blanc-Mathieu R."/>
            <person name="Endo H."/>
            <person name="Kuwata A."/>
            <person name="Ogata H."/>
        </authorList>
    </citation>
    <scope>NUCLEOTIDE SEQUENCE [LARGE SCALE GENOMIC DNA]</scope>
    <source>
        <strain evidence="8">NIES 3699</strain>
    </source>
</reference>
<evidence type="ECO:0000313" key="8">
    <source>
        <dbReference type="Proteomes" id="UP001165160"/>
    </source>
</evidence>
<comment type="caution">
    <text evidence="7">The sequence shown here is derived from an EMBL/GenBank/DDBJ whole genome shotgun (WGS) entry which is preliminary data.</text>
</comment>
<evidence type="ECO:0000256" key="1">
    <source>
        <dbReference type="ARBA" id="ARBA00001924"/>
    </source>
</evidence>
<keyword evidence="4" id="KW-0560">Oxidoreductase</keyword>
<dbReference type="SUPFAM" id="SSF55856">
    <property type="entry name" value="Cytochrome b5-like heme/steroid binding domain"/>
    <property type="match status" value="1"/>
</dbReference>
<dbReference type="SMART" id="SM01117">
    <property type="entry name" value="Cyt-b5"/>
    <property type="match status" value="1"/>
</dbReference>
<evidence type="ECO:0000256" key="3">
    <source>
        <dbReference type="ARBA" id="ARBA00022723"/>
    </source>
</evidence>
<accession>A0A9W7C7D2</accession>
<dbReference type="InterPro" id="IPR005066">
    <property type="entry name" value="MoCF_OxRdtse_dimer"/>
</dbReference>
<dbReference type="InterPro" id="IPR008335">
    <property type="entry name" value="Mopterin_OxRdtase_euk"/>
</dbReference>
<sequence>MFSSTARRLWVSGAFRSALVVGGAGTVAAVALSPSSPANSAAAVVLDPNTAASSSYSTERTPTPDLPRRSGAAPVPGEPTFTRAQVASNDGVEGRPMWVSYRGGVYDATEFRRIHPGGHIISQAAGADVSAFWDVWAHHHHSPKVGQYLKEIRIGALKEKDDEEATHDPYDSEPVRDANVQTIFMDRPYCSETPVEHLGSSYLTSPAALYVRNHAPVPDCAWEPEGESRESNIQHHEVVFEEGDAGASPTFTVADLQSRFGTVTVTSILQCAGNRAGEDIKATGNSGFTGSPLERITVGMLGNAQWTGVRLAEVLPALYPKECAAAAQHGGGEWHVVFEGADGYSGSTPLARILDPKNDCILATHMNGEPLSPDHGYPMRALLPGIAGARNVKWLQSILLSRVPVDAPWNEYYYKNRDGEQIQQLPLQSIITDTARKEGTQLLKVRGVAYSGGSGNSIARVEVSSDDGKSWSEATIKTEEVKKDQSSKSFGWVRWTAEVPRTAQVCCRATDTEGKTQCEISPKQRGYLYNGWSKVKVEM</sequence>
<feature type="domain" description="Cytochrome b5 heme-binding" evidence="6">
    <location>
        <begin position="78"/>
        <end position="158"/>
    </location>
</feature>
<organism evidence="7 8">
    <name type="scientific">Triparma verrucosa</name>
    <dbReference type="NCBI Taxonomy" id="1606542"/>
    <lineage>
        <taxon>Eukaryota</taxon>
        <taxon>Sar</taxon>
        <taxon>Stramenopiles</taxon>
        <taxon>Ochrophyta</taxon>
        <taxon>Bolidophyceae</taxon>
        <taxon>Parmales</taxon>
        <taxon>Triparmaceae</taxon>
        <taxon>Triparma</taxon>
    </lineage>
</organism>
<keyword evidence="3" id="KW-0479">Metal-binding</keyword>
<dbReference type="PANTHER" id="PTHR19372:SF7">
    <property type="entry name" value="SULFITE OXIDASE, MITOCHONDRIAL"/>
    <property type="match status" value="1"/>
</dbReference>